<feature type="domain" description="SH3" evidence="6">
    <location>
        <begin position="513"/>
        <end position="572"/>
    </location>
</feature>
<evidence type="ECO:0000259" key="7">
    <source>
        <dbReference type="PROSITE" id="PS50086"/>
    </source>
</evidence>
<evidence type="ECO:0000313" key="10">
    <source>
        <dbReference type="Proteomes" id="UP001176961"/>
    </source>
</evidence>
<dbReference type="PROSITE" id="PS50002">
    <property type="entry name" value="SH3"/>
    <property type="match status" value="1"/>
</dbReference>
<evidence type="ECO:0000259" key="8">
    <source>
        <dbReference type="PROSITE" id="PS50826"/>
    </source>
</evidence>
<keyword evidence="5" id="KW-0472">Membrane</keyword>
<dbReference type="FunFam" id="1.10.8.270:FF:000051">
    <property type="entry name" value="TBC (Tre-2/Bub2/Cdc16) domain family"/>
    <property type="match status" value="1"/>
</dbReference>
<dbReference type="SMART" id="SM00593">
    <property type="entry name" value="RUN"/>
    <property type="match status" value="1"/>
</dbReference>
<dbReference type="InterPro" id="IPR035833">
    <property type="entry name" value="SGSM3_SH3"/>
</dbReference>
<dbReference type="Proteomes" id="UP001176961">
    <property type="component" value="Unassembled WGS sequence"/>
</dbReference>
<keyword evidence="5" id="KW-1133">Transmembrane helix</keyword>
<dbReference type="InterPro" id="IPR000195">
    <property type="entry name" value="Rab-GAP-TBC_dom"/>
</dbReference>
<keyword evidence="5" id="KW-0812">Transmembrane</keyword>
<dbReference type="Pfam" id="PF02759">
    <property type="entry name" value="RUN"/>
    <property type="match status" value="1"/>
</dbReference>
<dbReference type="InterPro" id="IPR001452">
    <property type="entry name" value="SH3_domain"/>
</dbReference>
<proteinExistence type="inferred from homology"/>
<evidence type="ECO:0000256" key="5">
    <source>
        <dbReference type="SAM" id="Phobius"/>
    </source>
</evidence>
<dbReference type="Gene3D" id="1.10.472.80">
    <property type="entry name" value="Ypt/Rab-GAP domain of gyp1p, domain 3"/>
    <property type="match status" value="1"/>
</dbReference>
<keyword evidence="10" id="KW-1185">Reference proteome</keyword>
<protein>
    <recommendedName>
        <fullName evidence="3">RUN and TBC1 domain-containing protein 3</fullName>
    </recommendedName>
</protein>
<name>A0AA36HDF7_CYLNA</name>
<evidence type="ECO:0000256" key="4">
    <source>
        <dbReference type="PROSITE-ProRule" id="PRU00192"/>
    </source>
</evidence>
<evidence type="ECO:0000256" key="2">
    <source>
        <dbReference type="ARBA" id="ARBA00022443"/>
    </source>
</evidence>
<dbReference type="PROSITE" id="PS50826">
    <property type="entry name" value="RUN"/>
    <property type="match status" value="1"/>
</dbReference>
<evidence type="ECO:0000256" key="1">
    <source>
        <dbReference type="ARBA" id="ARBA00006296"/>
    </source>
</evidence>
<organism evidence="9 10">
    <name type="scientific">Cylicocyclus nassatus</name>
    <name type="common">Nematode worm</name>
    <dbReference type="NCBI Taxonomy" id="53992"/>
    <lineage>
        <taxon>Eukaryota</taxon>
        <taxon>Metazoa</taxon>
        <taxon>Ecdysozoa</taxon>
        <taxon>Nematoda</taxon>
        <taxon>Chromadorea</taxon>
        <taxon>Rhabditida</taxon>
        <taxon>Rhabditina</taxon>
        <taxon>Rhabditomorpha</taxon>
        <taxon>Strongyloidea</taxon>
        <taxon>Strongylidae</taxon>
        <taxon>Cylicocyclus</taxon>
    </lineage>
</organism>
<dbReference type="Gene3D" id="1.10.8.270">
    <property type="entry name" value="putative rabgap domain of human tbc1 domain family member 14 like domains"/>
    <property type="match status" value="1"/>
</dbReference>
<evidence type="ECO:0000256" key="3">
    <source>
        <dbReference type="ARBA" id="ARBA00030864"/>
    </source>
</evidence>
<dbReference type="GO" id="GO:0031267">
    <property type="term" value="F:small GTPase binding"/>
    <property type="evidence" value="ECO:0007669"/>
    <property type="project" value="TreeGrafter"/>
</dbReference>
<reference evidence="9" key="1">
    <citation type="submission" date="2023-07" db="EMBL/GenBank/DDBJ databases">
        <authorList>
            <consortium name="CYATHOMIX"/>
        </authorList>
    </citation>
    <scope>NUCLEOTIDE SEQUENCE</scope>
    <source>
        <strain evidence="9">N/A</strain>
    </source>
</reference>
<dbReference type="SMART" id="SM00326">
    <property type="entry name" value="SH3"/>
    <property type="match status" value="1"/>
</dbReference>
<dbReference type="PROSITE" id="PS50086">
    <property type="entry name" value="TBC_RABGAP"/>
    <property type="match status" value="1"/>
</dbReference>
<dbReference type="FunFam" id="2.30.30.40:FF:000115">
    <property type="entry name" value="Small G protein signaling modulator 3 homolog"/>
    <property type="match status" value="1"/>
</dbReference>
<dbReference type="Gene3D" id="1.20.58.900">
    <property type="match status" value="1"/>
</dbReference>
<dbReference type="CDD" id="cd17688">
    <property type="entry name" value="RUN_SGSM3"/>
    <property type="match status" value="1"/>
</dbReference>
<feature type="domain" description="RUN" evidence="8">
    <location>
        <begin position="588"/>
        <end position="755"/>
    </location>
</feature>
<keyword evidence="2 4" id="KW-0728">SH3 domain</keyword>
<dbReference type="SUPFAM" id="SSF50044">
    <property type="entry name" value="SH3-domain"/>
    <property type="match status" value="1"/>
</dbReference>
<dbReference type="InterPro" id="IPR004012">
    <property type="entry name" value="Run_dom"/>
</dbReference>
<evidence type="ECO:0000259" key="6">
    <source>
        <dbReference type="PROSITE" id="PS50002"/>
    </source>
</evidence>
<dbReference type="InterPro" id="IPR050302">
    <property type="entry name" value="Rab_GAP_TBC_domain"/>
</dbReference>
<dbReference type="PANTHER" id="PTHR47219:SF13">
    <property type="entry name" value="RUN AND TBC1 DOMAIN-CONTAINING PROTEIN 3"/>
    <property type="match status" value="1"/>
</dbReference>
<dbReference type="Pfam" id="PF00018">
    <property type="entry name" value="SH3_1"/>
    <property type="match status" value="1"/>
</dbReference>
<dbReference type="InterPro" id="IPR037213">
    <property type="entry name" value="Run_dom_sf"/>
</dbReference>
<dbReference type="SUPFAM" id="SSF140741">
    <property type="entry name" value="RUN domain-like"/>
    <property type="match status" value="1"/>
</dbReference>
<dbReference type="EMBL" id="CATQJL010000326">
    <property type="protein sequence ID" value="CAJ0608769.1"/>
    <property type="molecule type" value="Genomic_DNA"/>
</dbReference>
<feature type="transmembrane region" description="Helical" evidence="5">
    <location>
        <begin position="219"/>
        <end position="240"/>
    </location>
</feature>
<dbReference type="InterPro" id="IPR036028">
    <property type="entry name" value="SH3-like_dom_sf"/>
</dbReference>
<dbReference type="Pfam" id="PF00566">
    <property type="entry name" value="RabGAP-TBC"/>
    <property type="match status" value="1"/>
</dbReference>
<gene>
    <name evidence="9" type="ORF">CYNAS_LOCUS20752</name>
</gene>
<dbReference type="AlphaFoldDB" id="A0AA36HDF7"/>
<comment type="similarity">
    <text evidence="1">Belongs to the small G protein signaling modulator family.</text>
</comment>
<comment type="caution">
    <text evidence="9">The sequence shown here is derived from an EMBL/GenBank/DDBJ whole genome shotgun (WGS) entry which is preliminary data.</text>
</comment>
<dbReference type="SMART" id="SM00164">
    <property type="entry name" value="TBC"/>
    <property type="match status" value="1"/>
</dbReference>
<feature type="domain" description="Rab-GAP TBC" evidence="7">
    <location>
        <begin position="140"/>
        <end position="331"/>
    </location>
</feature>
<dbReference type="PANTHER" id="PTHR47219">
    <property type="entry name" value="RAB GTPASE-ACTIVATING PROTEIN 1-LIKE"/>
    <property type="match status" value="1"/>
</dbReference>
<dbReference type="CDD" id="cd11813">
    <property type="entry name" value="SH3_SGSM3"/>
    <property type="match status" value="1"/>
</dbReference>
<dbReference type="SUPFAM" id="SSF47923">
    <property type="entry name" value="Ypt/Rab-GAP domain of gyp1p"/>
    <property type="match status" value="2"/>
</dbReference>
<dbReference type="InterPro" id="IPR035969">
    <property type="entry name" value="Rab-GAP_TBC_sf"/>
</dbReference>
<sequence>MAKYRQGKNAKYAENVVDDDDDVPIFARRVCDTTKEIDQPIHASTFPLDGKPFSAINADLVPPFIDDPKEFFDEFGFRKKDETPCSSAEGNDIENSSHRMRFVAAIEFAHPNVKDELVWSKVDLDSLRCEKIEELIKEGGIPHSMRPYLWPRFAGATRKRLAAGYSYEEVLRQSAQDKPSIGVQIERSLLRTLPNNICFWKKNGAGIDALRRVLKAVAFIYPDLGFCEGMGVIVAVLLLFCSEETTFWMMTALIEDILPPNYYSQTLLGVQADERATRHLMKSHVPDLNKILDELDVEVSLVTVNWLLTLFASVFPTRTLLRVWDSLFFTGSVSIFRVIISIMKMKEDEIVELGRTSKSSADLFNAISQLPQSVTEVDKLTEYMTSFEFTITDHLINELRKKHQAILMADQGMIVNTTTDTNLPKQKIQRRKLARSKSIIQQIFHSKDGADDPKLKNVRQTEILVDLKDSVLQICRYFISCDEKMELNISTKADYSPESHAHDIDNFLAGRREGHKRARALLDFARQDEDELGFRKNDIITIICEKDEHCWVGEVNGLRGWFPAKFVEVVDERGKNYTVYGDEAVSPEITEYIRGRLANSFRQVMDHGIMESVLYPSTAYHPWSFIEDIAYYSVEKHFNSVYSRLTLCNTFKLDQDGKILTPEELLFRSVQMINDSHNAANAHPDVKLRSLLVMGVNEQCLHLWFDLFCSSEQQEPIRSKYYHPWAFIRTPAWRQIKCDLRLLSQFSFNLNVDFEIEGMEKKKKTAPGMMTSMKKKIMSTVMTGEHKQNGEEPLKKGVTDMLIKHHLFSWDL</sequence>
<dbReference type="GO" id="GO:0005096">
    <property type="term" value="F:GTPase activator activity"/>
    <property type="evidence" value="ECO:0007669"/>
    <property type="project" value="TreeGrafter"/>
</dbReference>
<evidence type="ECO:0000313" key="9">
    <source>
        <dbReference type="EMBL" id="CAJ0608769.1"/>
    </source>
</evidence>
<accession>A0AA36HDF7</accession>